<gene>
    <name evidence="1" type="ORF">EJ05DRAFT_304815</name>
</gene>
<keyword evidence="2" id="KW-1185">Reference proteome</keyword>
<dbReference type="EMBL" id="ML996569">
    <property type="protein sequence ID" value="KAF2759635.1"/>
    <property type="molecule type" value="Genomic_DNA"/>
</dbReference>
<accession>A0A6A6WAP2</accession>
<organism evidence="1 2">
    <name type="scientific">Pseudovirgaria hyperparasitica</name>
    <dbReference type="NCBI Taxonomy" id="470096"/>
    <lineage>
        <taxon>Eukaryota</taxon>
        <taxon>Fungi</taxon>
        <taxon>Dikarya</taxon>
        <taxon>Ascomycota</taxon>
        <taxon>Pezizomycotina</taxon>
        <taxon>Dothideomycetes</taxon>
        <taxon>Dothideomycetes incertae sedis</taxon>
        <taxon>Acrospermales</taxon>
        <taxon>Acrospermaceae</taxon>
        <taxon>Pseudovirgaria</taxon>
    </lineage>
</organism>
<sequence length="300" mass="34487">MEPYRIRQDHKLKSRLSLRCASRHDRVDPAANLLNVSVDADSFTDPACQNRLDAGDHPVTVPADDQYTTEWDVVLKGPQACSCWKIQGQEDPAVLFLSDHKNLDAKLPKKLSRGKASYESTLTHCGKKQTPSLKINDRISACVPEESQNIEPPTQIKEPVDHPFDYTRWTPKQWESKLYLQRGFRIDQHIFKYIWTEALACCKSDELIHSSQRTHQCIYNLLLEHHREARNKTERKWWKTAVSEFAKMVQKTPGGKLRDRRISCTNIASSAETTLASVRYQMIGQSRSTFKLPVRNILVS</sequence>
<protein>
    <submittedName>
        <fullName evidence="1">Uncharacterized protein</fullName>
    </submittedName>
</protein>
<evidence type="ECO:0000313" key="2">
    <source>
        <dbReference type="Proteomes" id="UP000799437"/>
    </source>
</evidence>
<dbReference type="AlphaFoldDB" id="A0A6A6WAP2"/>
<dbReference type="GeneID" id="54481686"/>
<name>A0A6A6WAP2_9PEZI</name>
<proteinExistence type="predicted"/>
<evidence type="ECO:0000313" key="1">
    <source>
        <dbReference type="EMBL" id="KAF2759635.1"/>
    </source>
</evidence>
<dbReference type="Proteomes" id="UP000799437">
    <property type="component" value="Unassembled WGS sequence"/>
</dbReference>
<reference evidence="1" key="1">
    <citation type="journal article" date="2020" name="Stud. Mycol.">
        <title>101 Dothideomycetes genomes: a test case for predicting lifestyles and emergence of pathogens.</title>
        <authorList>
            <person name="Haridas S."/>
            <person name="Albert R."/>
            <person name="Binder M."/>
            <person name="Bloem J."/>
            <person name="Labutti K."/>
            <person name="Salamov A."/>
            <person name="Andreopoulos B."/>
            <person name="Baker S."/>
            <person name="Barry K."/>
            <person name="Bills G."/>
            <person name="Bluhm B."/>
            <person name="Cannon C."/>
            <person name="Castanera R."/>
            <person name="Culley D."/>
            <person name="Daum C."/>
            <person name="Ezra D."/>
            <person name="Gonzalez J."/>
            <person name="Henrissat B."/>
            <person name="Kuo A."/>
            <person name="Liang C."/>
            <person name="Lipzen A."/>
            <person name="Lutzoni F."/>
            <person name="Magnuson J."/>
            <person name="Mondo S."/>
            <person name="Nolan M."/>
            <person name="Ohm R."/>
            <person name="Pangilinan J."/>
            <person name="Park H.-J."/>
            <person name="Ramirez L."/>
            <person name="Alfaro M."/>
            <person name="Sun H."/>
            <person name="Tritt A."/>
            <person name="Yoshinaga Y."/>
            <person name="Zwiers L.-H."/>
            <person name="Turgeon B."/>
            <person name="Goodwin S."/>
            <person name="Spatafora J."/>
            <person name="Crous P."/>
            <person name="Grigoriev I."/>
        </authorList>
    </citation>
    <scope>NUCLEOTIDE SEQUENCE</scope>
    <source>
        <strain evidence="1">CBS 121739</strain>
    </source>
</reference>
<dbReference type="RefSeq" id="XP_033602086.1">
    <property type="nucleotide sequence ID" value="XM_033740632.1"/>
</dbReference>